<dbReference type="GO" id="GO:0003682">
    <property type="term" value="F:chromatin binding"/>
    <property type="evidence" value="ECO:0007669"/>
    <property type="project" value="TreeGrafter"/>
</dbReference>
<dbReference type="GO" id="GO:0000785">
    <property type="term" value="C:chromatin"/>
    <property type="evidence" value="ECO:0007669"/>
    <property type="project" value="TreeGrafter"/>
</dbReference>
<dbReference type="InterPro" id="IPR016024">
    <property type="entry name" value="ARM-type_fold"/>
</dbReference>
<feature type="region of interest" description="Disordered" evidence="1">
    <location>
        <begin position="962"/>
        <end position="1003"/>
    </location>
</feature>
<feature type="region of interest" description="Disordered" evidence="1">
    <location>
        <begin position="1"/>
        <end position="118"/>
    </location>
</feature>
<dbReference type="OrthoDB" id="498590at2759"/>
<dbReference type="GO" id="GO:0005634">
    <property type="term" value="C:nucleus"/>
    <property type="evidence" value="ECO:0007669"/>
    <property type="project" value="TreeGrafter"/>
</dbReference>
<protein>
    <submittedName>
        <fullName evidence="3">Nuclear cohesin-like protein complex subunit</fullName>
    </submittedName>
</protein>
<dbReference type="InterPro" id="IPR011989">
    <property type="entry name" value="ARM-like"/>
</dbReference>
<dbReference type="Gene3D" id="1.25.10.10">
    <property type="entry name" value="Leucine-rich Repeat Variant"/>
    <property type="match status" value="1"/>
</dbReference>
<reference evidence="3" key="1">
    <citation type="journal article" date="2021" name="IMA Fungus">
        <title>Genomic characterization of three marine fungi, including Emericellopsis atlantica sp. nov. with signatures of a generalist lifestyle and marine biomass degradation.</title>
        <authorList>
            <person name="Hagestad O.C."/>
            <person name="Hou L."/>
            <person name="Andersen J.H."/>
            <person name="Hansen E.H."/>
            <person name="Altermark B."/>
            <person name="Li C."/>
            <person name="Kuhnert E."/>
            <person name="Cox R.J."/>
            <person name="Crous P.W."/>
            <person name="Spatafora J.W."/>
            <person name="Lail K."/>
            <person name="Amirebrahimi M."/>
            <person name="Lipzen A."/>
            <person name="Pangilinan J."/>
            <person name="Andreopoulos W."/>
            <person name="Hayes R.D."/>
            <person name="Ng V."/>
            <person name="Grigoriev I.V."/>
            <person name="Jackson S.A."/>
            <person name="Sutton T.D.S."/>
            <person name="Dobson A.D.W."/>
            <person name="Rama T."/>
        </authorList>
    </citation>
    <scope>NUCLEOTIDE SEQUENCE</scope>
    <source>
        <strain evidence="3">TRa018bII</strain>
    </source>
</reference>
<dbReference type="PROSITE" id="PS51425">
    <property type="entry name" value="SCD"/>
    <property type="match status" value="1"/>
</dbReference>
<feature type="domain" description="SCD" evidence="2">
    <location>
        <begin position="347"/>
        <end position="432"/>
    </location>
</feature>
<feature type="compositionally biased region" description="Basic and acidic residues" evidence="1">
    <location>
        <begin position="1100"/>
        <end position="1114"/>
    </location>
</feature>
<dbReference type="Pfam" id="PF08514">
    <property type="entry name" value="STAG"/>
    <property type="match status" value="1"/>
</dbReference>
<feature type="compositionally biased region" description="Basic and acidic residues" evidence="1">
    <location>
        <begin position="1076"/>
        <end position="1087"/>
    </location>
</feature>
<dbReference type="EMBL" id="MU251540">
    <property type="protein sequence ID" value="KAG9232609.1"/>
    <property type="molecule type" value="Genomic_DNA"/>
</dbReference>
<dbReference type="GO" id="GO:0008278">
    <property type="term" value="C:cohesin complex"/>
    <property type="evidence" value="ECO:0007669"/>
    <property type="project" value="TreeGrafter"/>
</dbReference>
<dbReference type="PANTHER" id="PTHR11199">
    <property type="entry name" value="STROMAL ANTIGEN"/>
    <property type="match status" value="1"/>
</dbReference>
<dbReference type="Pfam" id="PF24571">
    <property type="entry name" value="HEAT_SCC3-SA"/>
    <property type="match status" value="1"/>
</dbReference>
<gene>
    <name evidence="3" type="ORF">BJ875DRAFT_466326</name>
</gene>
<dbReference type="InterPro" id="IPR056396">
    <property type="entry name" value="HEAT_SCC3-SA"/>
</dbReference>
<evidence type="ECO:0000256" key="1">
    <source>
        <dbReference type="SAM" id="MobiDB-lite"/>
    </source>
</evidence>
<evidence type="ECO:0000313" key="3">
    <source>
        <dbReference type="EMBL" id="KAG9232609.1"/>
    </source>
</evidence>
<dbReference type="Proteomes" id="UP000824998">
    <property type="component" value="Unassembled WGS sequence"/>
</dbReference>
<dbReference type="PANTHER" id="PTHR11199:SF0">
    <property type="entry name" value="LD34181P-RELATED"/>
    <property type="match status" value="1"/>
</dbReference>
<dbReference type="InterPro" id="IPR020839">
    <property type="entry name" value="SCD"/>
</dbReference>
<feature type="non-terminal residue" evidence="3">
    <location>
        <position position="1144"/>
    </location>
</feature>
<evidence type="ECO:0000313" key="4">
    <source>
        <dbReference type="Proteomes" id="UP000824998"/>
    </source>
</evidence>
<evidence type="ECO:0000259" key="2">
    <source>
        <dbReference type="PROSITE" id="PS51425"/>
    </source>
</evidence>
<dbReference type="GO" id="GO:0007062">
    <property type="term" value="P:sister chromatid cohesion"/>
    <property type="evidence" value="ECO:0007669"/>
    <property type="project" value="UniProtKB-ARBA"/>
</dbReference>
<feature type="compositionally biased region" description="Acidic residues" evidence="1">
    <location>
        <begin position="51"/>
        <end position="78"/>
    </location>
</feature>
<proteinExistence type="predicted"/>
<dbReference type="InterPro" id="IPR013721">
    <property type="entry name" value="STAG"/>
</dbReference>
<name>A0A9P7YF59_9HELO</name>
<keyword evidence="4" id="KW-1185">Reference proteome</keyword>
<dbReference type="Pfam" id="PF21581">
    <property type="entry name" value="SCD"/>
    <property type="match status" value="1"/>
</dbReference>
<feature type="compositionally biased region" description="Acidic residues" evidence="1">
    <location>
        <begin position="970"/>
        <end position="992"/>
    </location>
</feature>
<comment type="caution">
    <text evidence="3">The sequence shown here is derived from an EMBL/GenBank/DDBJ whole genome shotgun (WGS) entry which is preliminary data.</text>
</comment>
<accession>A0A9P7YF59</accession>
<feature type="region of interest" description="Disordered" evidence="1">
    <location>
        <begin position="1059"/>
        <end position="1144"/>
    </location>
</feature>
<organism evidence="3 4">
    <name type="scientific">Amylocarpus encephaloides</name>
    <dbReference type="NCBI Taxonomy" id="45428"/>
    <lineage>
        <taxon>Eukaryota</taxon>
        <taxon>Fungi</taxon>
        <taxon>Dikarya</taxon>
        <taxon>Ascomycota</taxon>
        <taxon>Pezizomycotina</taxon>
        <taxon>Leotiomycetes</taxon>
        <taxon>Helotiales</taxon>
        <taxon>Helotiales incertae sedis</taxon>
        <taxon>Amylocarpus</taxon>
    </lineage>
</organism>
<dbReference type="SUPFAM" id="SSF48371">
    <property type="entry name" value="ARM repeat"/>
    <property type="match status" value="1"/>
</dbReference>
<sequence>MDISKNDVSSLPAATGGRRKSGRTIKLPEKFVPDAPSSHTSAKRKRGGGDIENDASGVEDEVAEASDEPQESSAEEEERSTQKKPSQSKSKSARKPALKKPKVNGTASHEDALPLRLPNRPKKVKKVVIVDDAEEGLYGRVFSNDRIEDVVSEWLDRYRSDNVVEMADLINFILKCSGCGSKVTEDDINDDDNVEGRLSDIQQEFQAEGVTDYPLISKSPNMRGLRSYIVDFFRILVEALHASGLMYETSLLDTVHIWVAPLTSSPSRPFRHTATLIANTLTTALCVVAGKEAKAAGDTSRQLGGEKKNKKQVNQARLKEFERKVEAIEARQDLIIKLINEYFDTIWVHRYRDVDPKIRVECVEGLGSWIQVLPDFFRDGTYLRYMGWLLSDEAMPVRLEVLKQLEKVMKIPSNLEKMHGFIERFQARIIEMATSDADPTVRAFAVTVVDTIREAGLLEPSDIDIIGRLIFDAEPKVRKALVGFFSENLKDLYEAKIEELGGEEIVEEFLQVEDKDNFDVPRETWLRLKCFAEILQSYDGADQDEVPSQIDQGFLKVTGTESRFTLAAQALYEKIPELKEWEALAGYLLFDHSVAFGSTDTERALREAFRPTEKEELIMLETLNAIVKLRLLHAEDLDKNRRKPTRNEASEAREQSALHLAGLIPRLLKKYGADPKTAATVLRLEHVLNLGVFEELRQDSTAYSELLDEISAQFNSHADKGVLEEAGAALLHARGYEELEEVTETKIQSLWQDVTVTLQKFSELGKISARGTLSNKVLTELSHTLARLERLASISSCVEPLESNPSNSGPLPITILLDLIVRGIYEDSEDRDRDDLEDGVVISAMKSLMFYFMWKIKDLTEQSSAGRKIPDADIEQLSEWQETFVINLTSAFSSRGSPDAVRLLGSGTVLDVFVLFSTLRKAANSKDVDNSQLQTLITEITPEVQKELQACFALLEKEHAKKSRKKLEDPAEDEEPEDLDSEAEDEDNEPETENERQSEALNGEKQLCELTGKIVLAIVAKVIDATEPLAGKLKPRIQRNKAHLGPNFKGILAYLDEPKAKPKKSHKSKAQQAAIDARKLAKSKERVEESEEEDDPFEEPEPKEGTEDLGRGELIEEEDPPDSHGESGNGPAEADDEVDDEVMG</sequence>
<dbReference type="InterPro" id="IPR039662">
    <property type="entry name" value="Cohesin_Scc3/SA"/>
</dbReference>
<feature type="compositionally biased region" description="Acidic residues" evidence="1">
    <location>
        <begin position="1133"/>
        <end position="1144"/>
    </location>
</feature>
<dbReference type="AlphaFoldDB" id="A0A9P7YF59"/>
<feature type="compositionally biased region" description="Basic residues" evidence="1">
    <location>
        <begin position="91"/>
        <end position="102"/>
    </location>
</feature>
<feature type="compositionally biased region" description="Acidic residues" evidence="1">
    <location>
        <begin position="1088"/>
        <end position="1099"/>
    </location>
</feature>